<accession>A0ABV8ABC4</accession>
<keyword evidence="2" id="KW-1185">Reference proteome</keyword>
<comment type="caution">
    <text evidence="1">The sequence shown here is derived from an EMBL/GenBank/DDBJ whole genome shotgun (WGS) entry which is preliminary data.</text>
</comment>
<name>A0ABV8ABC4_9DEIO</name>
<evidence type="ECO:0000313" key="1">
    <source>
        <dbReference type="EMBL" id="MFC3861460.1"/>
    </source>
</evidence>
<dbReference type="InterPro" id="IPR036873">
    <property type="entry name" value="Rhodanese-like_dom_sf"/>
</dbReference>
<organism evidence="1 2">
    <name type="scientific">Deinococcus antarcticus</name>
    <dbReference type="NCBI Taxonomy" id="1298767"/>
    <lineage>
        <taxon>Bacteria</taxon>
        <taxon>Thermotogati</taxon>
        <taxon>Deinococcota</taxon>
        <taxon>Deinococci</taxon>
        <taxon>Deinococcales</taxon>
        <taxon>Deinococcaceae</taxon>
        <taxon>Deinococcus</taxon>
    </lineage>
</organism>
<protein>
    <submittedName>
        <fullName evidence="1">Rhodanese-like domain-containing protein</fullName>
    </submittedName>
</protein>
<dbReference type="EMBL" id="JBHRZF010000142">
    <property type="protein sequence ID" value="MFC3861460.1"/>
    <property type="molecule type" value="Genomic_DNA"/>
</dbReference>
<gene>
    <name evidence="1" type="ORF">ACFOPQ_11885</name>
</gene>
<evidence type="ECO:0000313" key="2">
    <source>
        <dbReference type="Proteomes" id="UP001595748"/>
    </source>
</evidence>
<proteinExistence type="predicted"/>
<dbReference type="Proteomes" id="UP001595748">
    <property type="component" value="Unassembled WGS sequence"/>
</dbReference>
<dbReference type="Gene3D" id="3.40.250.10">
    <property type="entry name" value="Rhodanese-like domain"/>
    <property type="match status" value="1"/>
</dbReference>
<dbReference type="RefSeq" id="WP_380078369.1">
    <property type="nucleotide sequence ID" value="NZ_JBHRZF010000142.1"/>
</dbReference>
<dbReference type="SUPFAM" id="SSF52821">
    <property type="entry name" value="Rhodanese/Cell cycle control phosphatase"/>
    <property type="match status" value="1"/>
</dbReference>
<reference evidence="2" key="1">
    <citation type="journal article" date="2019" name="Int. J. Syst. Evol. Microbiol.">
        <title>The Global Catalogue of Microorganisms (GCM) 10K type strain sequencing project: providing services to taxonomists for standard genome sequencing and annotation.</title>
        <authorList>
            <consortium name="The Broad Institute Genomics Platform"/>
            <consortium name="The Broad Institute Genome Sequencing Center for Infectious Disease"/>
            <person name="Wu L."/>
            <person name="Ma J."/>
        </authorList>
    </citation>
    <scope>NUCLEOTIDE SEQUENCE [LARGE SCALE GENOMIC DNA]</scope>
    <source>
        <strain evidence="2">CCTCC AB 2013263</strain>
    </source>
</reference>
<sequence length="91" mass="9924">MPLPDIRTIIDLRPAGEQKLLATSLPVIHLSMDDIEEGRHTLTPAGGPYLVICERGAHAGLAARYLRADGLQAEAWKGTPAELQQALEERE</sequence>